<dbReference type="AlphaFoldDB" id="A0AAF0D3C4"/>
<protein>
    <submittedName>
        <fullName evidence="1">Uncharacterized protein</fullName>
    </submittedName>
</protein>
<evidence type="ECO:0000313" key="2">
    <source>
        <dbReference type="Proteomes" id="UP000186851"/>
    </source>
</evidence>
<dbReference type="EMBL" id="CP091871">
    <property type="protein sequence ID" value="WEU40957.1"/>
    <property type="molecule type" value="Genomic_DNA"/>
</dbReference>
<proteinExistence type="predicted"/>
<dbReference type="Proteomes" id="UP000186851">
    <property type="component" value="Chromosome"/>
</dbReference>
<dbReference type="KEGG" id="oyw:OdinLCB4_003355"/>
<sequence length="98" mass="11874">MSTVLYVYDVKKGKQRDPRRTLFNKELFGYKYKWLTKEGPKEKFRLGLLQRYKAKRIGDSVISVNLEFSSFFDELFRIFNDVISVRKFLVEKEIFLNY</sequence>
<evidence type="ECO:0000313" key="1">
    <source>
        <dbReference type="EMBL" id="WEU40957.1"/>
    </source>
</evidence>
<gene>
    <name evidence="1" type="ORF">OdinLCB4_003355</name>
</gene>
<accession>A0AAF0D3C4</accession>
<reference evidence="1" key="2">
    <citation type="journal article" date="2022" name="Nat. Microbiol.">
        <title>A closed Candidatus Odinarchaeum chromosome exposes Asgard archaeal viruses.</title>
        <authorList>
            <person name="Tamarit D."/>
            <person name="Caceres E.F."/>
            <person name="Krupovic M."/>
            <person name="Nijland R."/>
            <person name="Eme L."/>
            <person name="Robinson N.P."/>
            <person name="Ettema T.J.G."/>
        </authorList>
    </citation>
    <scope>NUCLEOTIDE SEQUENCE</scope>
    <source>
        <strain evidence="1">LCB_4</strain>
    </source>
</reference>
<name>A0AAF0D3C4_ODILC</name>
<reference evidence="1" key="1">
    <citation type="journal article" date="2017" name="Nature">
        <title>Asgard archaea illuminate the origin of eukaryotic cellular complexity.</title>
        <authorList>
            <person name="Zaremba-Niedzwiedzka K."/>
            <person name="Caceres E.F."/>
            <person name="Saw J.H."/>
            <person name="Backstrom D."/>
            <person name="Juzokaite L."/>
            <person name="Vancaester E."/>
            <person name="Seitz K.W."/>
            <person name="Anantharaman K."/>
            <person name="Starnawski P."/>
            <person name="Kjeldsen K.U."/>
            <person name="Scott M.B."/>
            <person name="Nunoura T."/>
            <person name="Banfield J.F."/>
            <person name="Schramm A."/>
            <person name="Baker B.J."/>
            <person name="Spang A."/>
            <person name="Ettema T.J.G."/>
        </authorList>
    </citation>
    <scope>NUCLEOTIDE SEQUENCE</scope>
    <source>
        <strain evidence="1">LCB_4</strain>
    </source>
</reference>
<organism evidence="1 2">
    <name type="scientific">Odinarchaeota yellowstonii (strain LCB_4)</name>
    <dbReference type="NCBI Taxonomy" id="1841599"/>
    <lineage>
        <taxon>Archaea</taxon>
        <taxon>Promethearchaeati</taxon>
        <taxon>Candidatus Odinarchaeota</taxon>
        <taxon>Candidatus Odinarchaeia</taxon>
        <taxon>Candidatus Odinarchaeales</taxon>
        <taxon>Candidatus Odinarchaeaceae</taxon>
        <taxon>Candidatus Odinarchaeum</taxon>
    </lineage>
</organism>